<keyword evidence="3" id="KW-1185">Reference proteome</keyword>
<sequence length="108" mass="11410">MSSKNTATTNGGSMDAVNQSNIPSDIALLSSILNRSTDPSDETDIAELLRQIETAHGVAEGVETRLDGVIDHLDALLDTLETHSSQSTEGSNAESKLQDDKTNKGQQG</sequence>
<reference evidence="2 3" key="1">
    <citation type="submission" date="2022-09" db="EMBL/GenBank/DDBJ databases">
        <authorList>
            <person name="Palmer J.M."/>
        </authorList>
    </citation>
    <scope>NUCLEOTIDE SEQUENCE [LARGE SCALE GENOMIC DNA]</scope>
    <source>
        <strain evidence="2 3">DSM 7382</strain>
    </source>
</reference>
<evidence type="ECO:0000256" key="1">
    <source>
        <dbReference type="SAM" id="MobiDB-lite"/>
    </source>
</evidence>
<dbReference type="EMBL" id="JASBNA010000002">
    <property type="protein sequence ID" value="KAK7695194.1"/>
    <property type="molecule type" value="Genomic_DNA"/>
</dbReference>
<proteinExistence type="predicted"/>
<evidence type="ECO:0000313" key="3">
    <source>
        <dbReference type="Proteomes" id="UP001385951"/>
    </source>
</evidence>
<gene>
    <name evidence="2" type="ORF">QCA50_002384</name>
</gene>
<feature type="region of interest" description="Disordered" evidence="1">
    <location>
        <begin position="81"/>
        <end position="108"/>
    </location>
</feature>
<feature type="compositionally biased region" description="Polar residues" evidence="1">
    <location>
        <begin position="82"/>
        <end position="95"/>
    </location>
</feature>
<protein>
    <submittedName>
        <fullName evidence="2">Uncharacterized protein</fullName>
    </submittedName>
</protein>
<comment type="caution">
    <text evidence="2">The sequence shown here is derived from an EMBL/GenBank/DDBJ whole genome shotgun (WGS) entry which is preliminary data.</text>
</comment>
<dbReference type="Proteomes" id="UP001385951">
    <property type="component" value="Unassembled WGS sequence"/>
</dbReference>
<dbReference type="AlphaFoldDB" id="A0AAW0GVF4"/>
<feature type="compositionally biased region" description="Basic and acidic residues" evidence="1">
    <location>
        <begin position="96"/>
        <end position="108"/>
    </location>
</feature>
<evidence type="ECO:0000313" key="2">
    <source>
        <dbReference type="EMBL" id="KAK7695194.1"/>
    </source>
</evidence>
<name>A0AAW0GVF4_9APHY</name>
<accession>A0AAW0GVF4</accession>
<organism evidence="2 3">
    <name type="scientific">Cerrena zonata</name>
    <dbReference type="NCBI Taxonomy" id="2478898"/>
    <lineage>
        <taxon>Eukaryota</taxon>
        <taxon>Fungi</taxon>
        <taxon>Dikarya</taxon>
        <taxon>Basidiomycota</taxon>
        <taxon>Agaricomycotina</taxon>
        <taxon>Agaricomycetes</taxon>
        <taxon>Polyporales</taxon>
        <taxon>Cerrenaceae</taxon>
        <taxon>Cerrena</taxon>
    </lineage>
</organism>